<evidence type="ECO:0000259" key="11">
    <source>
        <dbReference type="PROSITE" id="PS51847"/>
    </source>
</evidence>
<dbReference type="PANTHER" id="PTHR28204">
    <property type="entry name" value="MITOCHONDRIAL DISTRIBUTION AND MORPHOLOGY PROTEIN 12"/>
    <property type="match status" value="1"/>
</dbReference>
<dbReference type="Pfam" id="PF26544">
    <property type="entry name" value="Mdm12"/>
    <property type="match status" value="2"/>
</dbReference>
<reference evidence="13" key="1">
    <citation type="submission" date="2017-03" db="EMBL/GenBank/DDBJ databases">
        <authorList>
            <person name="Afonso C.L."/>
            <person name="Miller P.J."/>
            <person name="Scott M.A."/>
            <person name="Spackman E."/>
            <person name="Goraichik I."/>
            <person name="Dimitrov K.M."/>
            <person name="Suarez D.L."/>
            <person name="Swayne D.E."/>
        </authorList>
    </citation>
    <scope>NUCLEOTIDE SEQUENCE [LARGE SCALE GENOMIC DNA]</scope>
</reference>
<dbReference type="PANTHER" id="PTHR28204:SF1">
    <property type="entry name" value="MITOCHONDRIAL DISTRIBUTION AND MORPHOLOGY PROTEIN 12"/>
    <property type="match status" value="1"/>
</dbReference>
<evidence type="ECO:0000256" key="7">
    <source>
        <dbReference type="ARBA" id="ARBA00023128"/>
    </source>
</evidence>
<evidence type="ECO:0000256" key="2">
    <source>
        <dbReference type="ARBA" id="ARBA00022448"/>
    </source>
</evidence>
<proteinExistence type="inferred from homology"/>
<dbReference type="OrthoDB" id="3356905at2759"/>
<dbReference type="AlphaFoldDB" id="A0A1W5CZ62"/>
<keyword evidence="7 9" id="KW-0496">Mitochondrion</keyword>
<dbReference type="GO" id="GO:0032865">
    <property type="term" value="C:ERMES complex"/>
    <property type="evidence" value="ECO:0007669"/>
    <property type="project" value="UniProtKB-UniRule"/>
</dbReference>
<keyword evidence="2" id="KW-0813">Transport</keyword>
<evidence type="ECO:0000256" key="5">
    <source>
        <dbReference type="ARBA" id="ARBA00023055"/>
    </source>
</evidence>
<comment type="function">
    <text evidence="9">Component of the ERMES/MDM complex, which serves as a molecular tether to connect the endoplasmic reticulum (ER) and mitochondria. Components of this complex are involved in the control of mitochondrial shape and protein biogenesis, and function in nonvesicular lipid trafficking between the ER and mitochondria. MDM12 is required for the interaction of the ER-resident membrane protein MMM1 and the outer mitochondrial membrane-resident beta-barrel protein MDM10. The MDM12-MMM1 subcomplex functions in the major beta-barrel assembly pathway that is responsible for biogenesis of all mitochondrial outer membrane beta-barrel proteins, and acts in a late step after the SAM complex. The MDM10-MDM12-MMM1 subcomplex further acts in the TOM40-specific pathway after the action of the MDM12-MMM1 complex. Essential for establishing and maintaining the structure of mitochondria and maintenance of mtDNA nucleoids.</text>
</comment>
<reference evidence="12 15" key="3">
    <citation type="submission" date="2019-09" db="EMBL/GenBank/DDBJ databases">
        <title>The hologenome of the rock-dwelling lichen Lasallia pustulata.</title>
        <authorList>
            <person name="Greshake Tzovaras B."/>
            <person name="Segers F."/>
            <person name="Bicker A."/>
            <person name="Dal Grande F."/>
            <person name="Otte J."/>
            <person name="Hankeln T."/>
            <person name="Schmitt I."/>
            <person name="Ebersberger I."/>
        </authorList>
    </citation>
    <scope>NUCLEOTIDE SEQUENCE [LARGE SCALE GENOMIC DNA]</scope>
    <source>
        <strain evidence="12">A1-1</strain>
    </source>
</reference>
<feature type="region of interest" description="Disordered" evidence="10">
    <location>
        <begin position="65"/>
        <end position="132"/>
    </location>
</feature>
<protein>
    <recommendedName>
        <fullName evidence="9">Mitochondrial distribution and morphology protein 12</fullName>
    </recommendedName>
    <alternativeName>
        <fullName evidence="9">Mitochondrial inheritance component MDM12</fullName>
    </alternativeName>
</protein>
<dbReference type="EMBL" id="FWEW01000900">
    <property type="protein sequence ID" value="SLM36136.1"/>
    <property type="molecule type" value="Genomic_DNA"/>
</dbReference>
<evidence type="ECO:0000256" key="6">
    <source>
        <dbReference type="ARBA" id="ARBA00023121"/>
    </source>
</evidence>
<dbReference type="HAMAP" id="MF_03104">
    <property type="entry name" value="Mdm12"/>
    <property type="match status" value="1"/>
</dbReference>
<sequence>MSIEINWDALTTGPDGLALAESIREFIHDKFQEVELPRFIRSVQVHSFEFGEECPKVELKDICDPLPDFYEDDGDEDDGVDEAEDEDDPEDAAKTAERAEQTLRWRREADRANRNGSTSSTSSRPPAYVDTRLPGLRSNLGLADYIASPLLSRSNTPGIHTPGIPGGYVPGVPGGTSNLNYFHLPLSAGRSGAQTPLAAVAGGTPFSAGWADHPAPPWDNHIRQRSPQRHQQAQTTDQHRERSPADPASRPSTADSFQFASQRQRGNSIDGLAPSPPPRKPRSHTPDPSDLQIVLHIAYAGSVRLSLTAEILLDYPMPSFVGIPLKLNIAGLSFDGVALIAYLRKRAHFCFLGPEDAETLVGAEGSQNNNGGDGASADLQRAKAGGHGRRGGIGGLLREIKVESEIGQKESGKQVLKNVGKVEKFVLEQVRRIFEDEFVYPSFWTFLV</sequence>
<dbReference type="CDD" id="cd21672">
    <property type="entry name" value="SMP_Mdm12"/>
    <property type="match status" value="1"/>
</dbReference>
<organism evidence="13 14">
    <name type="scientific">Lasallia pustulata</name>
    <dbReference type="NCBI Taxonomy" id="136370"/>
    <lineage>
        <taxon>Eukaryota</taxon>
        <taxon>Fungi</taxon>
        <taxon>Dikarya</taxon>
        <taxon>Ascomycota</taxon>
        <taxon>Pezizomycotina</taxon>
        <taxon>Lecanoromycetes</taxon>
        <taxon>OSLEUM clade</taxon>
        <taxon>Umbilicariomycetidae</taxon>
        <taxon>Umbilicariales</taxon>
        <taxon>Umbilicariaceae</taxon>
        <taxon>Lasallia</taxon>
    </lineage>
</organism>
<evidence type="ECO:0000313" key="13">
    <source>
        <dbReference type="EMBL" id="SLM36136.1"/>
    </source>
</evidence>
<evidence type="ECO:0000256" key="1">
    <source>
        <dbReference type="ARBA" id="ARBA00004370"/>
    </source>
</evidence>
<evidence type="ECO:0000256" key="8">
    <source>
        <dbReference type="ARBA" id="ARBA00023136"/>
    </source>
</evidence>
<keyword evidence="3 9" id="KW-1000">Mitochondrion outer membrane</keyword>
<keyword evidence="5" id="KW-0445">Lipid transport</keyword>
<accession>A0A1W5CZ62</accession>
<feature type="compositionally biased region" description="Acidic residues" evidence="10">
    <location>
        <begin position="69"/>
        <end position="90"/>
    </location>
</feature>
<feature type="compositionally biased region" description="Polar residues" evidence="10">
    <location>
        <begin position="250"/>
        <end position="267"/>
    </location>
</feature>
<keyword evidence="8 9" id="KW-0472">Membrane</keyword>
<dbReference type="InterPro" id="IPR027532">
    <property type="entry name" value="Mdm12"/>
</dbReference>
<keyword evidence="6" id="KW-0446">Lipid-binding</keyword>
<keyword evidence="4 9" id="KW-0256">Endoplasmic reticulum</keyword>
<dbReference type="GO" id="GO:0045040">
    <property type="term" value="P:protein insertion into mitochondrial outer membrane"/>
    <property type="evidence" value="ECO:0007669"/>
    <property type="project" value="UniProtKB-UniRule"/>
</dbReference>
<comment type="similarity">
    <text evidence="9">Belongs to the MDM12 family.</text>
</comment>
<evidence type="ECO:0000313" key="14">
    <source>
        <dbReference type="Proteomes" id="UP000192927"/>
    </source>
</evidence>
<evidence type="ECO:0000313" key="15">
    <source>
        <dbReference type="Proteomes" id="UP000324767"/>
    </source>
</evidence>
<evidence type="ECO:0000256" key="3">
    <source>
        <dbReference type="ARBA" id="ARBA00022787"/>
    </source>
</evidence>
<reference evidence="14" key="2">
    <citation type="submission" date="2017-03" db="EMBL/GenBank/DDBJ databases">
        <authorList>
            <person name="Sharma R."/>
            <person name="Thines M."/>
        </authorList>
    </citation>
    <scope>NUCLEOTIDE SEQUENCE [LARGE SCALE GENOMIC DNA]</scope>
</reference>
<dbReference type="Proteomes" id="UP000192927">
    <property type="component" value="Unassembled WGS sequence"/>
</dbReference>
<dbReference type="GO" id="GO:0015914">
    <property type="term" value="P:phospholipid transport"/>
    <property type="evidence" value="ECO:0007669"/>
    <property type="project" value="TreeGrafter"/>
</dbReference>
<dbReference type="EMBL" id="VXIT01000002">
    <property type="protein sequence ID" value="KAA6414733.1"/>
    <property type="molecule type" value="Genomic_DNA"/>
</dbReference>
<keyword evidence="14" id="KW-1185">Reference proteome</keyword>
<comment type="subcellular location">
    <subcellularLocation>
        <location evidence="1">Membrane</location>
    </subcellularLocation>
    <subcellularLocation>
        <location evidence="9">Mitochondrion outer membrane</location>
        <topology evidence="9">Peripheral membrane protein</topology>
        <orientation evidence="9">Cytoplasmic side</orientation>
    </subcellularLocation>
    <subcellularLocation>
        <location evidence="9">Endoplasmic reticulum membrane</location>
        <topology evidence="9">Peripheral membrane protein</topology>
        <orientation evidence="9">Cytoplasmic side</orientation>
    </subcellularLocation>
    <text evidence="9">The ERMES/MDM complex localizes to a few discrete foci (around 10 per single cell), that represent mitochondria-endoplasmic reticulum junctions. These foci are often found next to mtDNA nucleoids.</text>
</comment>
<comment type="subunit">
    <text evidence="9">Component of the ER-mitochondria encounter structure (ERMES) or MDM complex, composed of MMM1, MDM10, MDM12 and MDM34. A MMM1 homodimer associates with one molecule of MDM12 on each side in a pairwise head-to-tail manner, and the SMP-LTD domains of MMM1 and MDM12 generate a continuous hydrophobic tunnel for phospholipid trafficking.</text>
</comment>
<dbReference type="InterPro" id="IPR031468">
    <property type="entry name" value="SMP_LBD"/>
</dbReference>
<feature type="domain" description="SMP-LTD" evidence="11">
    <location>
        <begin position="1"/>
        <end position="448"/>
    </location>
</feature>
<dbReference type="PROSITE" id="PS51847">
    <property type="entry name" value="SMP"/>
    <property type="match status" value="1"/>
</dbReference>
<dbReference type="GO" id="GO:0005789">
    <property type="term" value="C:endoplasmic reticulum membrane"/>
    <property type="evidence" value="ECO:0007669"/>
    <property type="project" value="UniProtKB-SubCell"/>
</dbReference>
<gene>
    <name evidence="9" type="primary">MDM12</name>
    <name evidence="12" type="ORF">FRX48_01483</name>
</gene>
<feature type="compositionally biased region" description="Basic and acidic residues" evidence="10">
    <location>
        <begin position="91"/>
        <end position="113"/>
    </location>
</feature>
<evidence type="ECO:0000256" key="9">
    <source>
        <dbReference type="HAMAP-Rule" id="MF_03104"/>
    </source>
</evidence>
<name>A0A1W5CZ62_9LECA</name>
<evidence type="ECO:0000256" key="10">
    <source>
        <dbReference type="SAM" id="MobiDB-lite"/>
    </source>
</evidence>
<dbReference type="GO" id="GO:0008289">
    <property type="term" value="F:lipid binding"/>
    <property type="evidence" value="ECO:0007669"/>
    <property type="project" value="UniProtKB-KW"/>
</dbReference>
<evidence type="ECO:0000256" key="4">
    <source>
        <dbReference type="ARBA" id="ARBA00022824"/>
    </source>
</evidence>
<dbReference type="Proteomes" id="UP000324767">
    <property type="component" value="Unassembled WGS sequence"/>
</dbReference>
<dbReference type="GO" id="GO:1990456">
    <property type="term" value="P:mitochondrion-endoplasmic reticulum membrane tethering"/>
    <property type="evidence" value="ECO:0007669"/>
    <property type="project" value="TreeGrafter"/>
</dbReference>
<feature type="region of interest" description="Disordered" evidence="10">
    <location>
        <begin position="208"/>
        <end position="289"/>
    </location>
</feature>
<evidence type="ECO:0000313" key="12">
    <source>
        <dbReference type="EMBL" id="KAA6414733.1"/>
    </source>
</evidence>